<dbReference type="GO" id="GO:0032259">
    <property type="term" value="P:methylation"/>
    <property type="evidence" value="ECO:0007669"/>
    <property type="project" value="UniProtKB-KW"/>
</dbReference>
<dbReference type="SUPFAM" id="SSF53335">
    <property type="entry name" value="S-adenosyl-L-methionine-dependent methyltransferases"/>
    <property type="match status" value="1"/>
</dbReference>
<dbReference type="InterPro" id="IPR025784">
    <property type="entry name" value="EFM7"/>
</dbReference>
<evidence type="ECO:0000256" key="3">
    <source>
        <dbReference type="ARBA" id="ARBA00022679"/>
    </source>
</evidence>
<evidence type="ECO:0000256" key="1">
    <source>
        <dbReference type="ARBA" id="ARBA00022490"/>
    </source>
</evidence>
<feature type="compositionally biased region" description="Acidic residues" evidence="5">
    <location>
        <begin position="1"/>
        <end position="21"/>
    </location>
</feature>
<name>A0AAD5HF19_UMBRA</name>
<evidence type="ECO:0000256" key="5">
    <source>
        <dbReference type="SAM" id="MobiDB-lite"/>
    </source>
</evidence>
<keyword evidence="3" id="KW-0808">Transferase</keyword>
<dbReference type="EMBL" id="MU620911">
    <property type="protein sequence ID" value="KAI8580634.1"/>
    <property type="molecule type" value="Genomic_DNA"/>
</dbReference>
<dbReference type="InterPro" id="IPR029063">
    <property type="entry name" value="SAM-dependent_MTases_sf"/>
</dbReference>
<dbReference type="GO" id="GO:0005737">
    <property type="term" value="C:cytoplasm"/>
    <property type="evidence" value="ECO:0007669"/>
    <property type="project" value="TreeGrafter"/>
</dbReference>
<dbReference type="PANTHER" id="PTHR14614">
    <property type="entry name" value="HEPATOCELLULAR CARCINOMA-ASSOCIATED ANTIGEN"/>
    <property type="match status" value="1"/>
</dbReference>
<reference evidence="6" key="2">
    <citation type="journal article" date="2022" name="Proc. Natl. Acad. Sci. U.S.A.">
        <title>Diploid-dominant life cycles characterize the early evolution of Fungi.</title>
        <authorList>
            <person name="Amses K.R."/>
            <person name="Simmons D.R."/>
            <person name="Longcore J.E."/>
            <person name="Mondo S.J."/>
            <person name="Seto K."/>
            <person name="Jeronimo G.H."/>
            <person name="Bonds A.E."/>
            <person name="Quandt C.A."/>
            <person name="Davis W.J."/>
            <person name="Chang Y."/>
            <person name="Federici B.A."/>
            <person name="Kuo A."/>
            <person name="LaButti K."/>
            <person name="Pangilinan J."/>
            <person name="Andreopoulos W."/>
            <person name="Tritt A."/>
            <person name="Riley R."/>
            <person name="Hundley H."/>
            <person name="Johnson J."/>
            <person name="Lipzen A."/>
            <person name="Barry K."/>
            <person name="Lang B.F."/>
            <person name="Cuomo C.A."/>
            <person name="Buchler N.E."/>
            <person name="Grigoriev I.V."/>
            <person name="Spatafora J.W."/>
            <person name="Stajich J.E."/>
            <person name="James T.Y."/>
        </authorList>
    </citation>
    <scope>NUCLEOTIDE SEQUENCE</scope>
    <source>
        <strain evidence="6">AG</strain>
    </source>
</reference>
<dbReference type="CDD" id="cd02440">
    <property type="entry name" value="AdoMet_MTases"/>
    <property type="match status" value="1"/>
</dbReference>
<accession>A0AAD5HF19</accession>
<feature type="region of interest" description="Disordered" evidence="5">
    <location>
        <begin position="1"/>
        <end position="27"/>
    </location>
</feature>
<dbReference type="InterPro" id="IPR019410">
    <property type="entry name" value="Methyltransf_16"/>
</dbReference>
<dbReference type="Proteomes" id="UP001206595">
    <property type="component" value="Unassembled WGS sequence"/>
</dbReference>
<dbReference type="GeneID" id="75919052"/>
<dbReference type="PANTHER" id="PTHR14614:SF10">
    <property type="entry name" value="PROTEIN N-TERMINAL AND LYSINE N-METHYLTRANSFERASE EFM7"/>
    <property type="match status" value="1"/>
</dbReference>
<dbReference type="RefSeq" id="XP_051445638.1">
    <property type="nucleotide sequence ID" value="XM_051593710.1"/>
</dbReference>
<evidence type="ECO:0000313" key="7">
    <source>
        <dbReference type="Proteomes" id="UP001206595"/>
    </source>
</evidence>
<sequence>MSTSDHEEDFADLFGGSDEEEVKQPEHTFQKFQRQPEFVLEGTPSELELRLVGSHPLWAHYLWNAAKVFATYLDEHKDLCGGKTVLELGAGAALPGLIAAINGAKKTVVTDYPDRELIENIEYNVKTNLSSLYEQNAVSVKGYVWGTKVGALQEELPNEETKYDIIILSDLIFNHSQHHAMLRTCRELIKPKTGVVLVFYTHHRPHLAHRDVQFFEIAQRPYNPDTDPENWDEVGYSFHAEEFLTQNMGVMFEEDQGDQTVRSTVHGWKLWLD</sequence>
<gene>
    <name evidence="6" type="ORF">K450DRAFT_299379</name>
</gene>
<dbReference type="Pfam" id="PF10294">
    <property type="entry name" value="Methyltransf_16"/>
    <property type="match status" value="1"/>
</dbReference>
<dbReference type="Gene3D" id="3.40.50.150">
    <property type="entry name" value="Vaccinia Virus protein VP39"/>
    <property type="match status" value="1"/>
</dbReference>
<dbReference type="PROSITE" id="PS51560">
    <property type="entry name" value="SAM_MT_NNT1"/>
    <property type="match status" value="1"/>
</dbReference>
<evidence type="ECO:0000313" key="6">
    <source>
        <dbReference type="EMBL" id="KAI8580634.1"/>
    </source>
</evidence>
<keyword evidence="2" id="KW-0489">Methyltransferase</keyword>
<keyword evidence="7" id="KW-1185">Reference proteome</keyword>
<evidence type="ECO:0000256" key="2">
    <source>
        <dbReference type="ARBA" id="ARBA00022603"/>
    </source>
</evidence>
<keyword evidence="1" id="KW-0963">Cytoplasm</keyword>
<reference evidence="6" key="1">
    <citation type="submission" date="2021-06" db="EMBL/GenBank/DDBJ databases">
        <authorList>
            <consortium name="DOE Joint Genome Institute"/>
            <person name="Mondo S.J."/>
            <person name="Amses K.R."/>
            <person name="Simmons D.R."/>
            <person name="Longcore J.E."/>
            <person name="Seto K."/>
            <person name="Alves G.H."/>
            <person name="Bonds A.E."/>
            <person name="Quandt C.A."/>
            <person name="Davis W.J."/>
            <person name="Chang Y."/>
            <person name="Letcher P.M."/>
            <person name="Powell M.J."/>
            <person name="Kuo A."/>
            <person name="Labutti K."/>
            <person name="Pangilinan J."/>
            <person name="Andreopoulos W."/>
            <person name="Tritt A."/>
            <person name="Riley R."/>
            <person name="Hundley H."/>
            <person name="Johnson J."/>
            <person name="Lipzen A."/>
            <person name="Barry K."/>
            <person name="Berbee M.L."/>
            <person name="Buchler N.E."/>
            <person name="Grigoriev I.V."/>
            <person name="Spatafora J.W."/>
            <person name="Stajich J.E."/>
            <person name="James T.Y."/>
        </authorList>
    </citation>
    <scope>NUCLEOTIDE SEQUENCE</scope>
    <source>
        <strain evidence="6">AG</strain>
    </source>
</reference>
<protein>
    <recommendedName>
        <fullName evidence="8">Protein N-terminal and lysine N-methyltransferase EFM7</fullName>
    </recommendedName>
</protein>
<dbReference type="GO" id="GO:0008168">
    <property type="term" value="F:methyltransferase activity"/>
    <property type="evidence" value="ECO:0007669"/>
    <property type="project" value="UniProtKB-KW"/>
</dbReference>
<evidence type="ECO:0008006" key="8">
    <source>
        <dbReference type="Google" id="ProtNLM"/>
    </source>
</evidence>
<proteinExistence type="predicted"/>
<keyword evidence="4" id="KW-0949">S-adenosyl-L-methionine</keyword>
<dbReference type="AlphaFoldDB" id="A0AAD5HF19"/>
<organism evidence="6 7">
    <name type="scientific">Umbelopsis ramanniana AG</name>
    <dbReference type="NCBI Taxonomy" id="1314678"/>
    <lineage>
        <taxon>Eukaryota</taxon>
        <taxon>Fungi</taxon>
        <taxon>Fungi incertae sedis</taxon>
        <taxon>Mucoromycota</taxon>
        <taxon>Mucoromycotina</taxon>
        <taxon>Umbelopsidomycetes</taxon>
        <taxon>Umbelopsidales</taxon>
        <taxon>Umbelopsidaceae</taxon>
        <taxon>Umbelopsis</taxon>
    </lineage>
</organism>
<comment type="caution">
    <text evidence="6">The sequence shown here is derived from an EMBL/GenBank/DDBJ whole genome shotgun (WGS) entry which is preliminary data.</text>
</comment>
<evidence type="ECO:0000256" key="4">
    <source>
        <dbReference type="ARBA" id="ARBA00022691"/>
    </source>
</evidence>